<dbReference type="PANTHER" id="PTHR11655:SF14">
    <property type="entry name" value="LARGE RIBOSOMAL SUBUNIT PROTEIN UL6M"/>
    <property type="match status" value="1"/>
</dbReference>
<evidence type="ECO:0000256" key="5">
    <source>
        <dbReference type="ARBA" id="ARBA00023274"/>
    </source>
</evidence>
<dbReference type="HAMAP" id="MF_01365_B">
    <property type="entry name" value="Ribosomal_uL6_B"/>
    <property type="match status" value="1"/>
</dbReference>
<proteinExistence type="inferred from homology"/>
<evidence type="ECO:0000256" key="7">
    <source>
        <dbReference type="RuleBase" id="RU003869"/>
    </source>
</evidence>
<dbReference type="NCBIfam" id="TIGR03654">
    <property type="entry name" value="L6_bact"/>
    <property type="match status" value="1"/>
</dbReference>
<sequence length="178" mass="19517">MSRIGNSPVSIPDGVSVAVKENVVEVKGPLGALRRVFSPSMQIKEENKQIIVARPSNDKFHRSLHGLTRALIANMVEGVTNGFEKTLEIRGTGYRAQLKEAALVLQLGFSHPVVLQPPEGIRFEVPAPNRIMVKGIDKELVGQVAATIRAKRKAEPYKGKGIRYEGEWVRKKAGKTAV</sequence>
<dbReference type="InterPro" id="IPR000702">
    <property type="entry name" value="Ribosomal_uL6-like"/>
</dbReference>
<dbReference type="Gene3D" id="3.90.930.12">
    <property type="entry name" value="Ribosomal protein L6, alpha-beta domain"/>
    <property type="match status" value="2"/>
</dbReference>
<evidence type="ECO:0000256" key="3">
    <source>
        <dbReference type="ARBA" id="ARBA00022884"/>
    </source>
</evidence>
<reference evidence="10 11" key="1">
    <citation type="journal article" date="2015" name="Microbiome">
        <title>Genomic resolution of linkages in carbon, nitrogen, and sulfur cycling among widespread estuary sediment bacteria.</title>
        <authorList>
            <person name="Baker B.J."/>
            <person name="Lazar C.S."/>
            <person name="Teske A.P."/>
            <person name="Dick G.J."/>
        </authorList>
    </citation>
    <scope>NUCLEOTIDE SEQUENCE [LARGE SCALE GENOMIC DNA]</scope>
    <source>
        <strain evidence="10">DG_26</strain>
    </source>
</reference>
<dbReference type="GO" id="GO:0003735">
    <property type="term" value="F:structural constituent of ribosome"/>
    <property type="evidence" value="ECO:0007669"/>
    <property type="project" value="UniProtKB-UniRule"/>
</dbReference>
<dbReference type="InterPro" id="IPR036789">
    <property type="entry name" value="Ribosomal_uL6-like_a/b-dom_sf"/>
</dbReference>
<dbReference type="SUPFAM" id="SSF56053">
    <property type="entry name" value="Ribosomal protein L6"/>
    <property type="match status" value="2"/>
</dbReference>
<evidence type="ECO:0000313" key="10">
    <source>
        <dbReference type="EMBL" id="KPJ50664.1"/>
    </source>
</evidence>
<keyword evidence="4 6" id="KW-0689">Ribosomal protein</keyword>
<dbReference type="GO" id="GO:0019843">
    <property type="term" value="F:rRNA binding"/>
    <property type="evidence" value="ECO:0007669"/>
    <property type="project" value="UniProtKB-UniRule"/>
</dbReference>
<evidence type="ECO:0000259" key="9">
    <source>
        <dbReference type="Pfam" id="PF00347"/>
    </source>
</evidence>
<dbReference type="PIRSF" id="PIRSF002162">
    <property type="entry name" value="Ribosomal_L6"/>
    <property type="match status" value="1"/>
</dbReference>
<dbReference type="PRINTS" id="PR00059">
    <property type="entry name" value="RIBOSOMALL6"/>
</dbReference>
<dbReference type="InterPro" id="IPR020040">
    <property type="entry name" value="Ribosomal_uL6_a/b-dom"/>
</dbReference>
<dbReference type="Proteomes" id="UP000051124">
    <property type="component" value="Unassembled WGS sequence"/>
</dbReference>
<dbReference type="Pfam" id="PF00347">
    <property type="entry name" value="Ribosomal_L6"/>
    <property type="match status" value="2"/>
</dbReference>
<accession>A0A0S7WKI0</accession>
<evidence type="ECO:0000256" key="6">
    <source>
        <dbReference type="HAMAP-Rule" id="MF_01365"/>
    </source>
</evidence>
<dbReference type="GO" id="GO:0002181">
    <property type="term" value="P:cytoplasmic translation"/>
    <property type="evidence" value="ECO:0007669"/>
    <property type="project" value="TreeGrafter"/>
</dbReference>
<dbReference type="GO" id="GO:0022625">
    <property type="term" value="C:cytosolic large ribosomal subunit"/>
    <property type="evidence" value="ECO:0007669"/>
    <property type="project" value="UniProtKB-UniRule"/>
</dbReference>
<feature type="domain" description="Large ribosomal subunit protein uL6 alpha-beta" evidence="9">
    <location>
        <begin position="11"/>
        <end position="82"/>
    </location>
</feature>
<comment type="caution">
    <text evidence="10">The sequence shown here is derived from an EMBL/GenBank/DDBJ whole genome shotgun (WGS) entry which is preliminary data.</text>
</comment>
<protein>
    <recommendedName>
        <fullName evidence="6">Large ribosomal subunit protein uL6</fullName>
    </recommendedName>
</protein>
<keyword evidence="5 6" id="KW-0687">Ribonucleoprotein</keyword>
<dbReference type="PATRIC" id="fig|1703771.3.peg.289"/>
<keyword evidence="3 6" id="KW-0694">RNA-binding</keyword>
<evidence type="ECO:0000313" key="11">
    <source>
        <dbReference type="Proteomes" id="UP000051124"/>
    </source>
</evidence>
<evidence type="ECO:0000256" key="2">
    <source>
        <dbReference type="ARBA" id="ARBA00022730"/>
    </source>
</evidence>
<feature type="domain" description="Large ribosomal subunit protein uL6 alpha-beta" evidence="9">
    <location>
        <begin position="91"/>
        <end position="164"/>
    </location>
</feature>
<dbReference type="InterPro" id="IPR019906">
    <property type="entry name" value="Ribosomal_uL6_bac-type"/>
</dbReference>
<organism evidence="10 11">
    <name type="scientific">candidate division TA06 bacterium DG_26</name>
    <dbReference type="NCBI Taxonomy" id="1703771"/>
    <lineage>
        <taxon>Bacteria</taxon>
        <taxon>Bacteria division TA06</taxon>
    </lineage>
</organism>
<name>A0A0S7WKI0_UNCT6</name>
<evidence type="ECO:0000256" key="1">
    <source>
        <dbReference type="ARBA" id="ARBA00009356"/>
    </source>
</evidence>
<keyword evidence="2 6" id="KW-0699">rRNA-binding</keyword>
<comment type="function">
    <text evidence="6 8">This protein binds to the 23S rRNA, and is important in its secondary structure. It is located near the subunit interface in the base of the L7/L12 stalk, and near the tRNA binding site of the peptidyltransferase center.</text>
</comment>
<gene>
    <name evidence="6" type="primary">rplF</name>
    <name evidence="10" type="ORF">AMJ40_02205</name>
</gene>
<comment type="subunit">
    <text evidence="6">Part of the 50S ribosomal subunit.</text>
</comment>
<comment type="similarity">
    <text evidence="1 6 7">Belongs to the universal ribosomal protein uL6 family.</text>
</comment>
<dbReference type="AlphaFoldDB" id="A0A0S7WKI0"/>
<dbReference type="FunFam" id="3.90.930.12:FF:000001">
    <property type="entry name" value="50S ribosomal protein L6"/>
    <property type="match status" value="1"/>
</dbReference>
<dbReference type="EMBL" id="LIZT01000015">
    <property type="protein sequence ID" value="KPJ50664.1"/>
    <property type="molecule type" value="Genomic_DNA"/>
</dbReference>
<evidence type="ECO:0000256" key="4">
    <source>
        <dbReference type="ARBA" id="ARBA00022980"/>
    </source>
</evidence>
<evidence type="ECO:0000256" key="8">
    <source>
        <dbReference type="RuleBase" id="RU003870"/>
    </source>
</evidence>
<dbReference type="FunFam" id="3.90.930.12:FF:000002">
    <property type="entry name" value="50S ribosomal protein L6"/>
    <property type="match status" value="1"/>
</dbReference>
<dbReference type="PANTHER" id="PTHR11655">
    <property type="entry name" value="60S/50S RIBOSOMAL PROTEIN L6/L9"/>
    <property type="match status" value="1"/>
</dbReference>